<comment type="caution">
    <text evidence="9">The sequence shown here is derived from an EMBL/GenBank/DDBJ whole genome shotgun (WGS) entry which is preliminary data.</text>
</comment>
<feature type="transmembrane region" description="Helical" evidence="7">
    <location>
        <begin position="320"/>
        <end position="341"/>
    </location>
</feature>
<evidence type="ECO:0000259" key="8">
    <source>
        <dbReference type="PROSITE" id="PS50850"/>
    </source>
</evidence>
<proteinExistence type="predicted"/>
<feature type="transmembrane region" description="Helical" evidence="7">
    <location>
        <begin position="295"/>
        <end position="314"/>
    </location>
</feature>
<keyword evidence="4 7" id="KW-0812">Transmembrane</keyword>
<evidence type="ECO:0000256" key="6">
    <source>
        <dbReference type="ARBA" id="ARBA00023136"/>
    </source>
</evidence>
<feature type="transmembrane region" description="Helical" evidence="7">
    <location>
        <begin position="171"/>
        <end position="191"/>
    </location>
</feature>
<name>A0ABN8BN09_9LACO</name>
<sequence>MQGSSGKPMWQRNLFVLWFGVFMSGVAMSEVMPFLSLYVNELGHFNAHQLTLYSSIIYSVSFIAMAVTAPIWGRLADRKGRRLMLIRAAIGMFISFGLMAFVTNIWQLAFLRACSGAFGGYVANANALIAAQTPKKDAGRALGILMTGMTSGTLLGPLLGGTLATIFSYRFTFIITGTLMFIVFILTVGWVKEAPQDPVATPTTATDEPTLAVKSSFGDLIQNRLILILFITTMFVQIVNMSISPILSLYVRQLNANPHTISFVAGLVAAMPGIATVIAAPRFGRFGDKIGSHKIAFFGFSLALVTFFVTSFAPNIPTLMSLRFITGIADAAILPAVNSLLTKNSTVAQTSLVFAYNQSFQAFGAMLGPLIGAVVANATGYSGVFISSSILMIINLSLFMYARKRGLFYVTA</sequence>
<feature type="transmembrane region" description="Helical" evidence="7">
    <location>
        <begin position="53"/>
        <end position="72"/>
    </location>
</feature>
<feature type="transmembrane region" description="Helical" evidence="7">
    <location>
        <begin position="109"/>
        <end position="129"/>
    </location>
</feature>
<dbReference type="PANTHER" id="PTHR43414:SF6">
    <property type="entry name" value="MULTIDRUG RESISTANCE PROTEIN MDTG"/>
    <property type="match status" value="1"/>
</dbReference>
<accession>A0ABN8BN09</accession>
<keyword evidence="6 7" id="KW-0472">Membrane</keyword>
<dbReference type="InterPro" id="IPR020846">
    <property type="entry name" value="MFS_dom"/>
</dbReference>
<protein>
    <submittedName>
        <fullName evidence="9">Staphyloferrin B transporter</fullName>
    </submittedName>
</protein>
<evidence type="ECO:0000256" key="4">
    <source>
        <dbReference type="ARBA" id="ARBA00022692"/>
    </source>
</evidence>
<evidence type="ECO:0000256" key="1">
    <source>
        <dbReference type="ARBA" id="ARBA00004651"/>
    </source>
</evidence>
<dbReference type="SUPFAM" id="SSF103473">
    <property type="entry name" value="MFS general substrate transporter"/>
    <property type="match status" value="1"/>
</dbReference>
<dbReference type="Pfam" id="PF07690">
    <property type="entry name" value="MFS_1"/>
    <property type="match status" value="1"/>
</dbReference>
<feature type="transmembrane region" description="Helical" evidence="7">
    <location>
        <begin position="225"/>
        <end position="251"/>
    </location>
</feature>
<dbReference type="RefSeq" id="WP_230098078.1">
    <property type="nucleotide sequence ID" value="NZ_CAKKNT010000003.1"/>
</dbReference>
<keyword evidence="5 7" id="KW-1133">Transmembrane helix</keyword>
<dbReference type="PRINTS" id="PR01035">
    <property type="entry name" value="TCRTETA"/>
</dbReference>
<dbReference type="PROSITE" id="PS50850">
    <property type="entry name" value="MFS"/>
    <property type="match status" value="1"/>
</dbReference>
<dbReference type="Gene3D" id="1.20.1250.20">
    <property type="entry name" value="MFS general substrate transporter like domains"/>
    <property type="match status" value="2"/>
</dbReference>
<keyword evidence="2" id="KW-0813">Transport</keyword>
<evidence type="ECO:0000256" key="7">
    <source>
        <dbReference type="SAM" id="Phobius"/>
    </source>
</evidence>
<evidence type="ECO:0000256" key="2">
    <source>
        <dbReference type="ARBA" id="ARBA00022448"/>
    </source>
</evidence>
<keyword evidence="10" id="KW-1185">Reference proteome</keyword>
<reference evidence="9 10" key="1">
    <citation type="submission" date="2021-11" db="EMBL/GenBank/DDBJ databases">
        <authorList>
            <person name="Depoorter E."/>
        </authorList>
    </citation>
    <scope>NUCLEOTIDE SEQUENCE [LARGE SCALE GENOMIC DNA]</scope>
    <source>
        <strain evidence="9 10">LMG 24286</strain>
    </source>
</reference>
<organism evidence="9 10">
    <name type="scientific">Periweissella ghanensis</name>
    <dbReference type="NCBI Taxonomy" id="467997"/>
    <lineage>
        <taxon>Bacteria</taxon>
        <taxon>Bacillati</taxon>
        <taxon>Bacillota</taxon>
        <taxon>Bacilli</taxon>
        <taxon>Lactobacillales</taxon>
        <taxon>Lactobacillaceae</taxon>
        <taxon>Periweissella</taxon>
    </lineage>
</organism>
<feature type="transmembrane region" description="Helical" evidence="7">
    <location>
        <begin position="381"/>
        <end position="402"/>
    </location>
</feature>
<evidence type="ECO:0000256" key="5">
    <source>
        <dbReference type="ARBA" id="ARBA00022989"/>
    </source>
</evidence>
<dbReference type="PANTHER" id="PTHR43414">
    <property type="entry name" value="MULTIDRUG RESISTANCE PROTEIN MDTG"/>
    <property type="match status" value="1"/>
</dbReference>
<comment type="subcellular location">
    <subcellularLocation>
        <location evidence="1">Cell membrane</location>
        <topology evidence="1">Multi-pass membrane protein</topology>
    </subcellularLocation>
</comment>
<feature type="transmembrane region" description="Helical" evidence="7">
    <location>
        <begin position="353"/>
        <end position="375"/>
    </location>
</feature>
<dbReference type="InterPro" id="IPR001958">
    <property type="entry name" value="Tet-R_TetA/multi-R_MdtG-like"/>
</dbReference>
<gene>
    <name evidence="9" type="primary">sbnD_3</name>
    <name evidence="9" type="ORF">WGH24286_00385</name>
</gene>
<dbReference type="Proteomes" id="UP000789719">
    <property type="component" value="Unassembled WGS sequence"/>
</dbReference>
<dbReference type="EMBL" id="CAKKNT010000003">
    <property type="protein sequence ID" value="CAH0417969.1"/>
    <property type="molecule type" value="Genomic_DNA"/>
</dbReference>
<evidence type="ECO:0000313" key="10">
    <source>
        <dbReference type="Proteomes" id="UP000789719"/>
    </source>
</evidence>
<keyword evidence="3" id="KW-1003">Cell membrane</keyword>
<evidence type="ECO:0000313" key="9">
    <source>
        <dbReference type="EMBL" id="CAH0417969.1"/>
    </source>
</evidence>
<feature type="transmembrane region" description="Helical" evidence="7">
    <location>
        <begin position="141"/>
        <end position="159"/>
    </location>
</feature>
<feature type="domain" description="Major facilitator superfamily (MFS) profile" evidence="8">
    <location>
        <begin position="13"/>
        <end position="407"/>
    </location>
</feature>
<dbReference type="InterPro" id="IPR011701">
    <property type="entry name" value="MFS"/>
</dbReference>
<feature type="transmembrane region" description="Helical" evidence="7">
    <location>
        <begin position="84"/>
        <end position="103"/>
    </location>
</feature>
<dbReference type="InterPro" id="IPR036259">
    <property type="entry name" value="MFS_trans_sf"/>
</dbReference>
<evidence type="ECO:0000256" key="3">
    <source>
        <dbReference type="ARBA" id="ARBA00022475"/>
    </source>
</evidence>
<feature type="transmembrane region" description="Helical" evidence="7">
    <location>
        <begin position="263"/>
        <end position="283"/>
    </location>
</feature>